<dbReference type="AlphaFoldDB" id="A0AAV9WVP4"/>
<evidence type="ECO:0000313" key="3">
    <source>
        <dbReference type="Proteomes" id="UP001365542"/>
    </source>
</evidence>
<dbReference type="Proteomes" id="UP001365542">
    <property type="component" value="Unassembled WGS sequence"/>
</dbReference>
<accession>A0AAV9WVP4</accession>
<comment type="caution">
    <text evidence="2">The sequence shown here is derived from an EMBL/GenBank/DDBJ whole genome shotgun (WGS) entry which is preliminary data.</text>
</comment>
<dbReference type="PANTHER" id="PTHR42047">
    <property type="entry name" value="PROTEIN, PUTATIVE (AFU_ORTHOLOGUE AFUA_6G03560)-RELATED"/>
    <property type="match status" value="1"/>
</dbReference>
<evidence type="ECO:0008006" key="4">
    <source>
        <dbReference type="Google" id="ProtNLM"/>
    </source>
</evidence>
<dbReference type="InterPro" id="IPR052820">
    <property type="entry name" value="PhiA_domain"/>
</dbReference>
<keyword evidence="3" id="KW-1185">Reference proteome</keyword>
<protein>
    <recommendedName>
        <fullName evidence="4">IgE-binding protein</fullName>
    </recommendedName>
</protein>
<proteinExistence type="predicted"/>
<dbReference type="EMBL" id="JAVHJO010000016">
    <property type="protein sequence ID" value="KAK6526553.1"/>
    <property type="molecule type" value="Genomic_DNA"/>
</dbReference>
<dbReference type="PANTHER" id="PTHR42047:SF1">
    <property type="entry name" value="PROTEIN, PUTATIVE (AFU_ORTHOLOGUE AFUA_6G03560)-RELATED"/>
    <property type="match status" value="1"/>
</dbReference>
<evidence type="ECO:0000313" key="2">
    <source>
        <dbReference type="EMBL" id="KAK6526553.1"/>
    </source>
</evidence>
<sequence length="228" mass="23968">MMLIFEATVLLSFVTLITAIPEPVPAIKIENGIPRAPAPLLAGPNGASNPSFNGKSLTASEGTFWIGKPTGTSCSLPDHSKCPKGTDTAVNVWLAGTVNMSVAVAGGQQVYIGPNGALSYTKAGAPPNSMPKYSITRGFCWVKDSKGTVTLESRMADGSWLACPVDQNSVATGPWKVYKDRTYMKGSDRHYVVQDTNVPSGKKSDCVSFNIIGTPGTISVGAAAYEYT</sequence>
<reference evidence="2 3" key="1">
    <citation type="submission" date="2019-10" db="EMBL/GenBank/DDBJ databases">
        <authorList>
            <person name="Palmer J.M."/>
        </authorList>
    </citation>
    <scope>NUCLEOTIDE SEQUENCE [LARGE SCALE GENOMIC DNA]</scope>
    <source>
        <strain evidence="2 3">TWF694</strain>
    </source>
</reference>
<gene>
    <name evidence="2" type="ORF">TWF694_005135</name>
</gene>
<feature type="signal peptide" evidence="1">
    <location>
        <begin position="1"/>
        <end position="19"/>
    </location>
</feature>
<name>A0AAV9WVP4_9PEZI</name>
<feature type="chain" id="PRO_5043395954" description="IgE-binding protein" evidence="1">
    <location>
        <begin position="20"/>
        <end position="228"/>
    </location>
</feature>
<evidence type="ECO:0000256" key="1">
    <source>
        <dbReference type="SAM" id="SignalP"/>
    </source>
</evidence>
<keyword evidence="1" id="KW-0732">Signal</keyword>
<organism evidence="2 3">
    <name type="scientific">Orbilia ellipsospora</name>
    <dbReference type="NCBI Taxonomy" id="2528407"/>
    <lineage>
        <taxon>Eukaryota</taxon>
        <taxon>Fungi</taxon>
        <taxon>Dikarya</taxon>
        <taxon>Ascomycota</taxon>
        <taxon>Pezizomycotina</taxon>
        <taxon>Orbiliomycetes</taxon>
        <taxon>Orbiliales</taxon>
        <taxon>Orbiliaceae</taxon>
        <taxon>Orbilia</taxon>
    </lineage>
</organism>